<feature type="transmembrane region" description="Helical" evidence="1">
    <location>
        <begin position="13"/>
        <end position="33"/>
    </location>
</feature>
<evidence type="ECO:0000259" key="3">
    <source>
        <dbReference type="PROSITE" id="PS50887"/>
    </source>
</evidence>
<feature type="domain" description="EAL" evidence="2">
    <location>
        <begin position="471"/>
        <end position="731"/>
    </location>
</feature>
<feature type="domain" description="GGDEF" evidence="3">
    <location>
        <begin position="336"/>
        <end position="462"/>
    </location>
</feature>
<dbReference type="Gene3D" id="3.20.20.450">
    <property type="entry name" value="EAL domain"/>
    <property type="match status" value="1"/>
</dbReference>
<dbReference type="SUPFAM" id="SSF55073">
    <property type="entry name" value="Nucleotide cyclase"/>
    <property type="match status" value="1"/>
</dbReference>
<dbReference type="PROSITE" id="PS50883">
    <property type="entry name" value="EAL"/>
    <property type="match status" value="1"/>
</dbReference>
<dbReference type="SUPFAM" id="SSF141868">
    <property type="entry name" value="EAL domain-like"/>
    <property type="match status" value="1"/>
</dbReference>
<evidence type="ECO:0000256" key="1">
    <source>
        <dbReference type="SAM" id="Phobius"/>
    </source>
</evidence>
<evidence type="ECO:0000313" key="4">
    <source>
        <dbReference type="EMBL" id="GAA1750188.1"/>
    </source>
</evidence>
<feature type="transmembrane region" description="Helical" evidence="1">
    <location>
        <begin position="45"/>
        <end position="68"/>
    </location>
</feature>
<dbReference type="EMBL" id="BAAALS010000008">
    <property type="protein sequence ID" value="GAA1750188.1"/>
    <property type="molecule type" value="Genomic_DNA"/>
</dbReference>
<feature type="transmembrane region" description="Helical" evidence="1">
    <location>
        <begin position="266"/>
        <end position="289"/>
    </location>
</feature>
<dbReference type="SMART" id="SM00052">
    <property type="entry name" value="EAL"/>
    <property type="match status" value="1"/>
</dbReference>
<dbReference type="Pfam" id="PF00563">
    <property type="entry name" value="EAL"/>
    <property type="match status" value="1"/>
</dbReference>
<name>A0ABP4WE46_9ACTN</name>
<feature type="transmembrane region" description="Helical" evidence="1">
    <location>
        <begin position="74"/>
        <end position="98"/>
    </location>
</feature>
<dbReference type="PANTHER" id="PTHR44757:SF2">
    <property type="entry name" value="BIOFILM ARCHITECTURE MAINTENANCE PROTEIN MBAA"/>
    <property type="match status" value="1"/>
</dbReference>
<dbReference type="CDD" id="cd01948">
    <property type="entry name" value="EAL"/>
    <property type="match status" value="1"/>
</dbReference>
<dbReference type="Proteomes" id="UP001500655">
    <property type="component" value="Unassembled WGS sequence"/>
</dbReference>
<feature type="transmembrane region" description="Helical" evidence="1">
    <location>
        <begin position="174"/>
        <end position="202"/>
    </location>
</feature>
<dbReference type="InterPro" id="IPR043128">
    <property type="entry name" value="Rev_trsase/Diguanyl_cyclase"/>
</dbReference>
<dbReference type="PANTHER" id="PTHR44757">
    <property type="entry name" value="DIGUANYLATE CYCLASE DGCP"/>
    <property type="match status" value="1"/>
</dbReference>
<evidence type="ECO:0000313" key="5">
    <source>
        <dbReference type="Proteomes" id="UP001500655"/>
    </source>
</evidence>
<feature type="transmembrane region" description="Helical" evidence="1">
    <location>
        <begin position="144"/>
        <end position="162"/>
    </location>
</feature>
<dbReference type="InterPro" id="IPR029787">
    <property type="entry name" value="Nucleotide_cyclase"/>
</dbReference>
<sequence length="741" mass="78107">MPLTPGLRSIVEITAFAGGGIAVLCVLAVLFALRNLRDAWRRAYVWLCVGIAASAVSLAVTALVAQVSAMAQPVAWSAAVGGAVASVPFVIGLLDLLGPDAGARAKIRHGLDGFVLGSNIFFVGWITFIAIADDPLTPGLTARFLVIALPAAVAACVAGLAIMTAARAVTPRRFAVLAALGAALAAVGGLAGVLVCCFPEAVRTGSSVIPLSAGCLCIAIAAILVGRSGAEVATVAERQPNSLWLTLCVGAAFVGGGFEVTTTGRLASVSAIAAAAVLLALFARLTIALRDVSGHADKLEVSERHFRAMAYTDPLTNLGNRRRLTETLAHPRPTRGAAAVLAIDLDGFKNINDLHGHEVGDAVLLEVGRRLRASIRPGDVPVRLGGDEFAVLTWAPEQVARTVADRLLAVLSRPYRVGGVTVDITASIGLASGEPLTVFRHADVALRVAKQGGKGRVQHYDSTYDGWIRRRVTLEQGLRRAIPRGELSLSYQPVVALPEGRPVGVEALLRWSHAELGPVSPAEFIPVAEETGMIGELGRWTVHEACHQLSLWLAEGHDLWLAVNVSVRELRGLRYAEHVAEVLREHHVPPDRLVIEVTEQSVADDIEELARPLAALRELGVRVALDDFGSGYSSLGQLWKLPVDVIKIDRELVAEPARPGGGGVTPTTAGPLVDIVVQLGERLGLQVVAEGVEDDDQRSIVEQAGCHLGQGYLFGRAMPAEHVEALLANDNAPRLVDPSDA</sequence>
<reference evidence="5" key="1">
    <citation type="journal article" date="2019" name="Int. J. Syst. Evol. Microbiol.">
        <title>The Global Catalogue of Microorganisms (GCM) 10K type strain sequencing project: providing services to taxonomists for standard genome sequencing and annotation.</title>
        <authorList>
            <consortium name="The Broad Institute Genomics Platform"/>
            <consortium name="The Broad Institute Genome Sequencing Center for Infectious Disease"/>
            <person name="Wu L."/>
            <person name="Ma J."/>
        </authorList>
    </citation>
    <scope>NUCLEOTIDE SEQUENCE [LARGE SCALE GENOMIC DNA]</scope>
    <source>
        <strain evidence="5">JCM 13249</strain>
    </source>
</reference>
<keyword evidence="5" id="KW-1185">Reference proteome</keyword>
<dbReference type="InterPro" id="IPR000160">
    <property type="entry name" value="GGDEF_dom"/>
</dbReference>
<dbReference type="Pfam" id="PF00990">
    <property type="entry name" value="GGDEF"/>
    <property type="match status" value="1"/>
</dbReference>
<evidence type="ECO:0008006" key="6">
    <source>
        <dbReference type="Google" id="ProtNLM"/>
    </source>
</evidence>
<gene>
    <name evidence="4" type="ORF">GCM10009681_21680</name>
</gene>
<dbReference type="SMART" id="SM00267">
    <property type="entry name" value="GGDEF"/>
    <property type="match status" value="1"/>
</dbReference>
<keyword evidence="1" id="KW-0472">Membrane</keyword>
<keyword evidence="1" id="KW-0812">Transmembrane</keyword>
<keyword evidence="1" id="KW-1133">Transmembrane helix</keyword>
<proteinExistence type="predicted"/>
<organism evidence="4 5">
    <name type="scientific">Luedemannella helvata</name>
    <dbReference type="NCBI Taxonomy" id="349315"/>
    <lineage>
        <taxon>Bacteria</taxon>
        <taxon>Bacillati</taxon>
        <taxon>Actinomycetota</taxon>
        <taxon>Actinomycetes</taxon>
        <taxon>Micromonosporales</taxon>
        <taxon>Micromonosporaceae</taxon>
        <taxon>Luedemannella</taxon>
    </lineage>
</organism>
<feature type="transmembrane region" description="Helical" evidence="1">
    <location>
        <begin position="208"/>
        <end position="230"/>
    </location>
</feature>
<protein>
    <recommendedName>
        <fullName evidence="6">Diguanylate cyclase/phosphodiesterase</fullName>
    </recommendedName>
</protein>
<accession>A0ABP4WE46</accession>
<dbReference type="InterPro" id="IPR001633">
    <property type="entry name" value="EAL_dom"/>
</dbReference>
<feature type="transmembrane region" description="Helical" evidence="1">
    <location>
        <begin position="110"/>
        <end position="132"/>
    </location>
</feature>
<dbReference type="PROSITE" id="PS50887">
    <property type="entry name" value="GGDEF"/>
    <property type="match status" value="1"/>
</dbReference>
<evidence type="ECO:0000259" key="2">
    <source>
        <dbReference type="PROSITE" id="PS50883"/>
    </source>
</evidence>
<dbReference type="Gene3D" id="3.30.70.270">
    <property type="match status" value="1"/>
</dbReference>
<dbReference type="InterPro" id="IPR052155">
    <property type="entry name" value="Biofilm_reg_signaling"/>
</dbReference>
<dbReference type="RefSeq" id="WP_344079530.1">
    <property type="nucleotide sequence ID" value="NZ_BAAALS010000008.1"/>
</dbReference>
<dbReference type="NCBIfam" id="TIGR00254">
    <property type="entry name" value="GGDEF"/>
    <property type="match status" value="1"/>
</dbReference>
<comment type="caution">
    <text evidence="4">The sequence shown here is derived from an EMBL/GenBank/DDBJ whole genome shotgun (WGS) entry which is preliminary data.</text>
</comment>
<dbReference type="InterPro" id="IPR035919">
    <property type="entry name" value="EAL_sf"/>
</dbReference>
<dbReference type="CDD" id="cd01949">
    <property type="entry name" value="GGDEF"/>
    <property type="match status" value="1"/>
</dbReference>